<dbReference type="InterPro" id="IPR052176">
    <property type="entry name" value="Glycosyl_Hydrlase_43_Enz"/>
</dbReference>
<keyword evidence="4" id="KW-0119">Carbohydrate metabolism</keyword>
<evidence type="ECO:0000256" key="6">
    <source>
        <dbReference type="PIRSR" id="PIRSR606710-2"/>
    </source>
</evidence>
<evidence type="ECO:0000256" key="2">
    <source>
        <dbReference type="ARBA" id="ARBA00022651"/>
    </source>
</evidence>
<keyword evidence="5 7" id="KW-0326">Glycosidase</keyword>
<gene>
    <name evidence="8" type="ORF">H9756_05910</name>
</gene>
<evidence type="ECO:0000313" key="9">
    <source>
        <dbReference type="Proteomes" id="UP000823895"/>
    </source>
</evidence>
<dbReference type="PANTHER" id="PTHR43772">
    <property type="entry name" value="ENDO-1,4-BETA-XYLANASE"/>
    <property type="match status" value="1"/>
</dbReference>
<reference evidence="8" key="1">
    <citation type="journal article" date="2021" name="PeerJ">
        <title>Extensive microbial diversity within the chicken gut microbiome revealed by metagenomics and culture.</title>
        <authorList>
            <person name="Gilroy R."/>
            <person name="Ravi A."/>
            <person name="Getino M."/>
            <person name="Pursley I."/>
            <person name="Horton D.L."/>
            <person name="Alikhan N.F."/>
            <person name="Baker D."/>
            <person name="Gharbi K."/>
            <person name="Hall N."/>
            <person name="Watson M."/>
            <person name="Adriaenssens E.M."/>
            <person name="Foster-Nyarko E."/>
            <person name="Jarju S."/>
            <person name="Secka A."/>
            <person name="Antonio M."/>
            <person name="Oren A."/>
            <person name="Chaudhuri R.R."/>
            <person name="La Ragione R."/>
            <person name="Hildebrand F."/>
            <person name="Pallen M.J."/>
        </authorList>
    </citation>
    <scope>NUCLEOTIDE SEQUENCE</scope>
    <source>
        <strain evidence="8">CHK165-2605</strain>
    </source>
</reference>
<dbReference type="Pfam" id="PF04616">
    <property type="entry name" value="Glyco_hydro_43"/>
    <property type="match status" value="1"/>
</dbReference>
<dbReference type="Gene3D" id="2.60.120.260">
    <property type="entry name" value="Galactose-binding domain-like"/>
    <property type="match status" value="1"/>
</dbReference>
<dbReference type="CDD" id="cd18620">
    <property type="entry name" value="GH43_XylA-like"/>
    <property type="match status" value="1"/>
</dbReference>
<reference evidence="8" key="2">
    <citation type="submission" date="2021-04" db="EMBL/GenBank/DDBJ databases">
        <authorList>
            <person name="Gilroy R."/>
        </authorList>
    </citation>
    <scope>NUCLEOTIDE SEQUENCE</scope>
    <source>
        <strain evidence="8">CHK165-2605</strain>
    </source>
</reference>
<dbReference type="EMBL" id="DWWI01000126">
    <property type="protein sequence ID" value="HJC43202.1"/>
    <property type="molecule type" value="Genomic_DNA"/>
</dbReference>
<dbReference type="InterPro" id="IPR006710">
    <property type="entry name" value="Glyco_hydro_43"/>
</dbReference>
<feature type="site" description="Important for catalytic activity, responsible for pKa modulation of the active site Glu and correct orientation of both the proton donor and substrate" evidence="6">
    <location>
        <position position="144"/>
    </location>
</feature>
<dbReference type="PANTHER" id="PTHR43772:SF2">
    <property type="entry name" value="PUTATIVE (AFU_ORTHOLOGUE AFUA_2G04480)-RELATED"/>
    <property type="match status" value="1"/>
</dbReference>
<evidence type="ECO:0000256" key="1">
    <source>
        <dbReference type="ARBA" id="ARBA00009865"/>
    </source>
</evidence>
<evidence type="ECO:0000256" key="7">
    <source>
        <dbReference type="RuleBase" id="RU361187"/>
    </source>
</evidence>
<keyword evidence="3 7" id="KW-0378">Hydrolase</keyword>
<evidence type="ECO:0000256" key="4">
    <source>
        <dbReference type="ARBA" id="ARBA00023277"/>
    </source>
</evidence>
<evidence type="ECO:0000313" key="8">
    <source>
        <dbReference type="EMBL" id="HJC43202.1"/>
    </source>
</evidence>
<dbReference type="GO" id="GO:0045493">
    <property type="term" value="P:xylan catabolic process"/>
    <property type="evidence" value="ECO:0007669"/>
    <property type="project" value="UniProtKB-KW"/>
</dbReference>
<keyword evidence="2" id="KW-0624">Polysaccharide degradation</keyword>
<proteinExistence type="inferred from homology"/>
<comment type="caution">
    <text evidence="8">The sequence shown here is derived from an EMBL/GenBank/DDBJ whole genome shotgun (WGS) entry which is preliminary data.</text>
</comment>
<comment type="similarity">
    <text evidence="1 7">Belongs to the glycosyl hydrolase 43 family.</text>
</comment>
<dbReference type="InterPro" id="IPR023296">
    <property type="entry name" value="Glyco_hydro_beta-prop_sf"/>
</dbReference>
<organism evidence="8 9">
    <name type="scientific">Candidatus Mediterraneibacter gallistercoris</name>
    <dbReference type="NCBI Taxonomy" id="2838671"/>
    <lineage>
        <taxon>Bacteria</taxon>
        <taxon>Bacillati</taxon>
        <taxon>Bacillota</taxon>
        <taxon>Clostridia</taxon>
        <taxon>Lachnospirales</taxon>
        <taxon>Lachnospiraceae</taxon>
        <taxon>Mediterraneibacter</taxon>
    </lineage>
</organism>
<name>A0A9D2P327_9FIRM</name>
<dbReference type="Gene3D" id="2.115.10.20">
    <property type="entry name" value="Glycosyl hydrolase domain, family 43"/>
    <property type="match status" value="1"/>
</dbReference>
<dbReference type="SUPFAM" id="SSF75005">
    <property type="entry name" value="Arabinanase/levansucrase/invertase"/>
    <property type="match status" value="1"/>
</dbReference>
<dbReference type="GO" id="GO:0004553">
    <property type="term" value="F:hydrolase activity, hydrolyzing O-glycosyl compounds"/>
    <property type="evidence" value="ECO:0007669"/>
    <property type="project" value="InterPro"/>
</dbReference>
<dbReference type="Proteomes" id="UP000823895">
    <property type="component" value="Unassembled WGS sequence"/>
</dbReference>
<evidence type="ECO:0000256" key="3">
    <source>
        <dbReference type="ARBA" id="ARBA00022801"/>
    </source>
</evidence>
<keyword evidence="2" id="KW-0858">Xylan degradation</keyword>
<sequence length="489" mass="55699">MKGQAFNPYLPEYEYIPDGEPYVFGDRVYVYGSHDRFGAPMFCMNDYVCWSAPTDDLSDWRYEGVIYRKNQDPKNRLGVRLLFAPDITRGSDGRYYLYYAFDFMGIMGVAVSDSPTGPFEFYGHVQYADGTVWGRKKGDSFPFDPGIFVDDDGRIYLYSGFYTPVPGIVTGLRSLEFKGGYVLELESDMKTIRTPEKLLFPKEGPDSFKGHEFFEASSMRKYNGKYYFVYSSRHNHELCYAVSDSPVEGFRFGGTLVSNGDLFLNGNEDESHASNYIGNTHGGLLHLNGKYYIFYHRHTNRSSYARQACAEELVMDENGMFRQAEMTSCGLNGGPLRGIGTYPARIACNLWSKDGTGRYDCKNPKKVFADHPYFTQDKKDGDESARQYIANMRDGAVTGFKYFEIQHLKYISVDINGKAKGTIYISTDRDFEKIIANIEIDINGGRKEMGDVICRLKSGTYPLYFKFHGSGMFDFFSFELGRESLRNPA</sequence>
<protein>
    <submittedName>
        <fullName evidence="8">Family 43 glycosylhydrolase</fullName>
    </submittedName>
</protein>
<dbReference type="AlphaFoldDB" id="A0A9D2P327"/>
<evidence type="ECO:0000256" key="5">
    <source>
        <dbReference type="ARBA" id="ARBA00023295"/>
    </source>
</evidence>
<accession>A0A9D2P327</accession>